<protein>
    <submittedName>
        <fullName evidence="5">ABC transporter E family member 2-like</fullName>
    </submittedName>
</protein>
<name>A0ABM0Y404_CAMSA</name>
<reference evidence="5" key="2">
    <citation type="submission" date="2025-08" db="UniProtKB">
        <authorList>
            <consortium name="RefSeq"/>
        </authorList>
    </citation>
    <scope>IDENTIFICATION</scope>
    <source>
        <tissue evidence="5">Leaf</tissue>
    </source>
</reference>
<evidence type="ECO:0000256" key="1">
    <source>
        <dbReference type="ARBA" id="ARBA00022741"/>
    </source>
</evidence>
<proteinExistence type="predicted"/>
<dbReference type="SUPFAM" id="SSF52540">
    <property type="entry name" value="P-loop containing nucleoside triphosphate hydrolases"/>
    <property type="match status" value="2"/>
</dbReference>
<dbReference type="PANTHER" id="PTHR19248">
    <property type="entry name" value="ATP-BINDING TRANSPORT PROTEIN-RELATED"/>
    <property type="match status" value="1"/>
</dbReference>
<dbReference type="InterPro" id="IPR013283">
    <property type="entry name" value="RLI1"/>
</dbReference>
<gene>
    <name evidence="5" type="primary">LOC104772141</name>
</gene>
<keyword evidence="4" id="KW-1185">Reference proteome</keyword>
<dbReference type="InterPro" id="IPR003439">
    <property type="entry name" value="ABC_transporter-like_ATP-bd"/>
</dbReference>
<keyword evidence="2" id="KW-0067">ATP-binding</keyword>
<organism evidence="4 5">
    <name type="scientific">Camelina sativa</name>
    <name type="common">False flax</name>
    <name type="synonym">Myagrum sativum</name>
    <dbReference type="NCBI Taxonomy" id="90675"/>
    <lineage>
        <taxon>Eukaryota</taxon>
        <taxon>Viridiplantae</taxon>
        <taxon>Streptophyta</taxon>
        <taxon>Embryophyta</taxon>
        <taxon>Tracheophyta</taxon>
        <taxon>Spermatophyta</taxon>
        <taxon>Magnoliopsida</taxon>
        <taxon>eudicotyledons</taxon>
        <taxon>Gunneridae</taxon>
        <taxon>Pentapetalae</taxon>
        <taxon>rosids</taxon>
        <taxon>malvids</taxon>
        <taxon>Brassicales</taxon>
        <taxon>Brassicaceae</taxon>
        <taxon>Camelineae</taxon>
        <taxon>Camelina</taxon>
    </lineage>
</organism>
<accession>A0ABM0Y404</accession>
<dbReference type="Gene3D" id="3.40.50.300">
    <property type="entry name" value="P-loop containing nucleotide triphosphate hydrolases"/>
    <property type="match status" value="2"/>
</dbReference>
<evidence type="ECO:0000256" key="2">
    <source>
        <dbReference type="ARBA" id="ARBA00022840"/>
    </source>
</evidence>
<dbReference type="NCBIfam" id="NF009945">
    <property type="entry name" value="PRK13409.1"/>
    <property type="match status" value="1"/>
</dbReference>
<dbReference type="InterPro" id="IPR003593">
    <property type="entry name" value="AAA+_ATPase"/>
</dbReference>
<feature type="domain" description="ABC transporter" evidence="3">
    <location>
        <begin position="1"/>
        <end position="220"/>
    </location>
</feature>
<reference evidence="4" key="1">
    <citation type="journal article" date="2014" name="Nat. Commun.">
        <title>The emerging biofuel crop Camelina sativa retains a highly undifferentiated hexaploid genome structure.</title>
        <authorList>
            <person name="Kagale S."/>
            <person name="Koh C."/>
            <person name="Nixon J."/>
            <person name="Bollina V."/>
            <person name="Clarke W.E."/>
            <person name="Tuteja R."/>
            <person name="Spillane C."/>
            <person name="Robinson S.J."/>
            <person name="Links M.G."/>
            <person name="Clarke C."/>
            <person name="Higgins E.E."/>
            <person name="Huebert T."/>
            <person name="Sharpe A.G."/>
            <person name="Parkin I.A."/>
        </authorList>
    </citation>
    <scope>NUCLEOTIDE SEQUENCE [LARGE SCALE GENOMIC DNA]</scope>
    <source>
        <strain evidence="4">cv. DH55</strain>
    </source>
</reference>
<dbReference type="Proteomes" id="UP000694864">
    <property type="component" value="Chromosome 20"/>
</dbReference>
<keyword evidence="1" id="KW-0547">Nucleotide-binding</keyword>
<evidence type="ECO:0000313" key="4">
    <source>
        <dbReference type="Proteomes" id="UP000694864"/>
    </source>
</evidence>
<dbReference type="Pfam" id="PF00005">
    <property type="entry name" value="ABC_tran"/>
    <property type="match status" value="2"/>
</dbReference>
<dbReference type="PRINTS" id="PR01868">
    <property type="entry name" value="ABCEFAMILY"/>
</dbReference>
<dbReference type="SMART" id="SM00382">
    <property type="entry name" value="AAA"/>
    <property type="match status" value="2"/>
</dbReference>
<feature type="domain" description="ABC transporter" evidence="3">
    <location>
        <begin position="229"/>
        <end position="468"/>
    </location>
</feature>
<dbReference type="GeneID" id="104772141"/>
<evidence type="ECO:0000259" key="3">
    <source>
        <dbReference type="PROSITE" id="PS50893"/>
    </source>
</evidence>
<dbReference type="InterPro" id="IPR027417">
    <property type="entry name" value="P-loop_NTPase"/>
</dbReference>
<dbReference type="PROSITE" id="PS50893">
    <property type="entry name" value="ABC_TRANSPORTER_2"/>
    <property type="match status" value="2"/>
</dbReference>
<sequence length="505" mass="56797">MTLPAPRTGELLGLLGTHSIGKSTALKLLAGVLKPNLGRFTNPPEWQEILNHCGDKDLQTYFTQFLDKKLKVAMKPQHFEDMKGFSEPVRKLLDKHNERGMMNEICDNLELNEVLDRRVRHLSGDMLQRVMIAVVALQKADVYIFDEPSSLLDVSQRFRAAQVIRSLLTPDSYVIVSDNDISVLDYLSDAIYCFYGKPEACGIVSLPFNVRAGIEIFLDGFDPSQNLRIRDESLIFEVARTPRPPPAGGWRPYKYPNMSETSEDFTLEVQAGEFTDSQVLVMLGENSTGKTTNLQMLAGKVAPDSLENFIRMDYVSYKPQRIAWKGECTVRQLPELSLHLADMHPDFISDVMKPLQMEQLLDRKVASLSCGETQRVALTICLGKFASVYLIDEPGAYLDSELRINAAMAIRRHVLRMENAAIVVEHDLTMATYMADQVIVVDKISPAKCTANPPLPLVSGMNRFLSHLDITFRRDRISFNATPRVNKLGSIEDTMQKAAGNYYDV</sequence>
<evidence type="ECO:0000313" key="5">
    <source>
        <dbReference type="RefSeq" id="XP_010495087.2"/>
    </source>
</evidence>
<dbReference type="RefSeq" id="XP_010495087.2">
    <property type="nucleotide sequence ID" value="XM_010496785.2"/>
</dbReference>